<accession>A0A0C2A4P9</accession>
<sequence length="61" mass="6857">MTTLAKQSDAALVRHGTPGERVAMVWQMTLDVWASSGKLIPEYTRANMPGRLLRRDDDERG</sequence>
<organism evidence="1 2">
    <name type="scientific">Enhygromyxa salina</name>
    <dbReference type="NCBI Taxonomy" id="215803"/>
    <lineage>
        <taxon>Bacteria</taxon>
        <taxon>Pseudomonadati</taxon>
        <taxon>Myxococcota</taxon>
        <taxon>Polyangia</taxon>
        <taxon>Nannocystales</taxon>
        <taxon>Nannocystaceae</taxon>
        <taxon>Enhygromyxa</taxon>
    </lineage>
</organism>
<proteinExistence type="predicted"/>
<name>A0A0C2A4P9_9BACT</name>
<protein>
    <submittedName>
        <fullName evidence="1">Uncharacterized protein</fullName>
    </submittedName>
</protein>
<comment type="caution">
    <text evidence="1">The sequence shown here is derived from an EMBL/GenBank/DDBJ whole genome shotgun (WGS) entry which is preliminary data.</text>
</comment>
<gene>
    <name evidence="1" type="ORF">DB30_00648</name>
</gene>
<evidence type="ECO:0000313" key="1">
    <source>
        <dbReference type="EMBL" id="KIG18363.1"/>
    </source>
</evidence>
<reference evidence="1 2" key="1">
    <citation type="submission" date="2014-12" db="EMBL/GenBank/DDBJ databases">
        <title>Genome assembly of Enhygromyxa salina DSM 15201.</title>
        <authorList>
            <person name="Sharma G."/>
            <person name="Subramanian S."/>
        </authorList>
    </citation>
    <scope>NUCLEOTIDE SEQUENCE [LARGE SCALE GENOMIC DNA]</scope>
    <source>
        <strain evidence="1 2">DSM 15201</strain>
    </source>
</reference>
<dbReference type="Proteomes" id="UP000031599">
    <property type="component" value="Unassembled WGS sequence"/>
</dbReference>
<dbReference type="RefSeq" id="WP_052546989.1">
    <property type="nucleotide sequence ID" value="NZ_JMCC02000011.1"/>
</dbReference>
<dbReference type="AlphaFoldDB" id="A0A0C2A4P9"/>
<dbReference type="EMBL" id="JMCC02000011">
    <property type="protein sequence ID" value="KIG18363.1"/>
    <property type="molecule type" value="Genomic_DNA"/>
</dbReference>
<evidence type="ECO:0000313" key="2">
    <source>
        <dbReference type="Proteomes" id="UP000031599"/>
    </source>
</evidence>